<dbReference type="Gene3D" id="3.40.50.12780">
    <property type="entry name" value="N-terminal domain of ligase-like"/>
    <property type="match status" value="1"/>
</dbReference>
<evidence type="ECO:0000256" key="1">
    <source>
        <dbReference type="ARBA" id="ARBA00022598"/>
    </source>
</evidence>
<dbReference type="PANTHER" id="PTHR43272">
    <property type="entry name" value="LONG-CHAIN-FATTY-ACID--COA LIGASE"/>
    <property type="match status" value="1"/>
</dbReference>
<reference evidence="5 6" key="2">
    <citation type="journal article" date="2019" name="G3 (Bethesda)">
        <title>Hybrid Assembly of the Genome of the Entomopathogenic Nematode Steinernema carpocapsae Identifies the X-Chromosome.</title>
        <authorList>
            <person name="Serra L."/>
            <person name="Macchietto M."/>
            <person name="Macias-Munoz A."/>
            <person name="McGill C.J."/>
            <person name="Rodriguez I.M."/>
            <person name="Rodriguez B."/>
            <person name="Murad R."/>
            <person name="Mortazavi A."/>
        </authorList>
    </citation>
    <scope>NUCLEOTIDE SEQUENCE [LARGE SCALE GENOMIC DNA]</scope>
    <source>
        <strain evidence="5 6">ALL</strain>
    </source>
</reference>
<evidence type="ECO:0000259" key="4">
    <source>
        <dbReference type="Pfam" id="PF00501"/>
    </source>
</evidence>
<keyword evidence="1" id="KW-0436">Ligase</keyword>
<dbReference type="InterPro" id="IPR042099">
    <property type="entry name" value="ANL_N_sf"/>
</dbReference>
<accession>A0A4U5NVE9</accession>
<sequence>MPNSYPNFERYSEVLPGDERIHQNSIHKELLTKPPNSDVTTMFELLRRGVTLTDNGDCVGEQVNGSYSWTRYQTVVDEAEQIGSGLMELGLKPGQETRVGVAALNCREYIIAMHGIASYSMVLVPLYHNYKFEAVCEIVNSCKMEVIFCDTSDRAKEYLENMDAVPTLKKIIVMKPTEKLAHNDKIQILEWNYMLRVGEANLRPPQPPTAEDIYIICHTSGTTGTPKGVQLSHRALLASMGGLYAQWCIPPHDIQFGPRDVYLSFLSLAHIYEQLMEAFIMFTGGRIGFFCGEIKNLISDMQLLKPTMVSLVPRVLIKFHDQIKANINSANFLKRFLFRQAVKSKQRALAKGHQNYNTIWDKLVFKKLHAMFGGNLRLITTGGAPITPQVMNFSRVAYGCPVFEGYGQTECSAAGNISLPFDTEPGHVGGPSSWAQVKLIDVPELGYLSNEDRGEVCFRGAGLMTSYYNEPKLTAEAVDSEGWLHTGDIGMWLPNGALRIIDRKKHFFKLAQGDFVSPEQVENVYVQHPLINQIFVDGHTTQTYLIAIAVVSLGEIKEIAAQKQLKFGEDEDILSNSAVRNLVVQELRIFGASKGLNSLEQIKNITLITEEFTAENGLLTVTLKIRRHQMKRKFEKVIVHMYSETVNF</sequence>
<dbReference type="SUPFAM" id="SSF56801">
    <property type="entry name" value="Acetyl-CoA synthetase-like"/>
    <property type="match status" value="1"/>
</dbReference>
<feature type="domain" description="AMP-dependent synthetase/ligase" evidence="4">
    <location>
        <begin position="65"/>
        <end position="468"/>
    </location>
</feature>
<dbReference type="PROSITE" id="PS00455">
    <property type="entry name" value="AMP_BINDING"/>
    <property type="match status" value="1"/>
</dbReference>
<dbReference type="InterPro" id="IPR020845">
    <property type="entry name" value="AMP-binding_CS"/>
</dbReference>
<gene>
    <name evidence="5" type="ORF">L596_011626</name>
</gene>
<dbReference type="OrthoDB" id="1700726at2759"/>
<dbReference type="Pfam" id="PF00501">
    <property type="entry name" value="AMP-binding"/>
    <property type="match status" value="1"/>
</dbReference>
<dbReference type="EC" id="6.2.1.3" evidence="3"/>
<dbReference type="GO" id="GO:0004467">
    <property type="term" value="F:long-chain fatty acid-CoA ligase activity"/>
    <property type="evidence" value="ECO:0007669"/>
    <property type="project" value="UniProtKB-EC"/>
</dbReference>
<dbReference type="Proteomes" id="UP000298663">
    <property type="component" value="Unassembled WGS sequence"/>
</dbReference>
<dbReference type="AlphaFoldDB" id="A0A4U5NVE9"/>
<dbReference type="GO" id="GO:0005783">
    <property type="term" value="C:endoplasmic reticulum"/>
    <property type="evidence" value="ECO:0007669"/>
    <property type="project" value="TreeGrafter"/>
</dbReference>
<evidence type="ECO:0000256" key="2">
    <source>
        <dbReference type="ARBA" id="ARBA00022832"/>
    </source>
</evidence>
<evidence type="ECO:0000313" key="5">
    <source>
        <dbReference type="EMBL" id="TKR87181.1"/>
    </source>
</evidence>
<keyword evidence="2" id="KW-0276">Fatty acid metabolism</keyword>
<keyword evidence="2" id="KW-0443">Lipid metabolism</keyword>
<dbReference type="EMBL" id="AZBU02000003">
    <property type="protein sequence ID" value="TKR87181.1"/>
    <property type="molecule type" value="Genomic_DNA"/>
</dbReference>
<proteinExistence type="predicted"/>
<dbReference type="GO" id="GO:0016020">
    <property type="term" value="C:membrane"/>
    <property type="evidence" value="ECO:0007669"/>
    <property type="project" value="TreeGrafter"/>
</dbReference>
<comment type="caution">
    <text evidence="5">The sequence shown here is derived from an EMBL/GenBank/DDBJ whole genome shotgun (WGS) entry which is preliminary data.</text>
</comment>
<dbReference type="STRING" id="34508.A0A4U5NVE9"/>
<dbReference type="InterPro" id="IPR000873">
    <property type="entry name" value="AMP-dep_synth/lig_dom"/>
</dbReference>
<reference evidence="5 6" key="1">
    <citation type="journal article" date="2015" name="Genome Biol.">
        <title>Comparative genomics of Steinernema reveals deeply conserved gene regulatory networks.</title>
        <authorList>
            <person name="Dillman A.R."/>
            <person name="Macchietto M."/>
            <person name="Porter C.F."/>
            <person name="Rogers A."/>
            <person name="Williams B."/>
            <person name="Antoshechkin I."/>
            <person name="Lee M.M."/>
            <person name="Goodwin Z."/>
            <person name="Lu X."/>
            <person name="Lewis E.E."/>
            <person name="Goodrich-Blair H."/>
            <person name="Stock S.P."/>
            <person name="Adams B.J."/>
            <person name="Sternberg P.W."/>
            <person name="Mortazavi A."/>
        </authorList>
    </citation>
    <scope>NUCLEOTIDE SEQUENCE [LARGE SCALE GENOMIC DNA]</scope>
    <source>
        <strain evidence="5 6">ALL</strain>
    </source>
</reference>
<dbReference type="PANTHER" id="PTHR43272:SF89">
    <property type="entry name" value="LONG-CHAIN-FATTY-ACID--COA LIGASE"/>
    <property type="match status" value="1"/>
</dbReference>
<name>A0A4U5NVE9_STECR</name>
<organism evidence="5 6">
    <name type="scientific">Steinernema carpocapsae</name>
    <name type="common">Entomopathogenic nematode</name>
    <dbReference type="NCBI Taxonomy" id="34508"/>
    <lineage>
        <taxon>Eukaryota</taxon>
        <taxon>Metazoa</taxon>
        <taxon>Ecdysozoa</taxon>
        <taxon>Nematoda</taxon>
        <taxon>Chromadorea</taxon>
        <taxon>Rhabditida</taxon>
        <taxon>Tylenchina</taxon>
        <taxon>Panagrolaimomorpha</taxon>
        <taxon>Strongyloidoidea</taxon>
        <taxon>Steinernematidae</taxon>
        <taxon>Steinernema</taxon>
    </lineage>
</organism>
<evidence type="ECO:0000313" key="6">
    <source>
        <dbReference type="Proteomes" id="UP000298663"/>
    </source>
</evidence>
<protein>
    <recommendedName>
        <fullName evidence="3">long-chain-fatty-acid--CoA ligase</fullName>
        <ecNumber evidence="3">6.2.1.3</ecNumber>
    </recommendedName>
</protein>
<evidence type="ECO:0000256" key="3">
    <source>
        <dbReference type="ARBA" id="ARBA00026121"/>
    </source>
</evidence>
<keyword evidence="6" id="KW-1185">Reference proteome</keyword>